<comment type="caution">
    <text evidence="1">The sequence shown here is derived from an EMBL/GenBank/DDBJ whole genome shotgun (WGS) entry which is preliminary data.</text>
</comment>
<dbReference type="EMBL" id="BMIK01000009">
    <property type="protein sequence ID" value="GGC33393.1"/>
    <property type="molecule type" value="Genomic_DNA"/>
</dbReference>
<name>A0ABQ1M2W0_9SPHI</name>
<gene>
    <name evidence="1" type="ORF">GCM10011386_26860</name>
</gene>
<keyword evidence="2" id="KW-1185">Reference proteome</keyword>
<dbReference type="Gene3D" id="1.10.150.20">
    <property type="entry name" value="5' to 3' exonuclease, C-terminal subdomain"/>
    <property type="match status" value="1"/>
</dbReference>
<reference evidence="2" key="1">
    <citation type="journal article" date="2019" name="Int. J. Syst. Evol. Microbiol.">
        <title>The Global Catalogue of Microorganisms (GCM) 10K type strain sequencing project: providing services to taxonomists for standard genome sequencing and annotation.</title>
        <authorList>
            <consortium name="The Broad Institute Genomics Platform"/>
            <consortium name="The Broad Institute Genome Sequencing Center for Infectious Disease"/>
            <person name="Wu L."/>
            <person name="Ma J."/>
        </authorList>
    </citation>
    <scope>NUCLEOTIDE SEQUENCE [LARGE SCALE GENOMIC DNA]</scope>
    <source>
        <strain evidence="2">CGMCC 1.15342</strain>
    </source>
</reference>
<evidence type="ECO:0000313" key="2">
    <source>
        <dbReference type="Proteomes" id="UP000597338"/>
    </source>
</evidence>
<accession>A0ABQ1M2W0</accession>
<proteinExistence type="predicted"/>
<dbReference type="Proteomes" id="UP000597338">
    <property type="component" value="Unassembled WGS sequence"/>
</dbReference>
<protein>
    <submittedName>
        <fullName evidence="1">Uncharacterized protein</fullName>
    </submittedName>
</protein>
<evidence type="ECO:0000313" key="1">
    <source>
        <dbReference type="EMBL" id="GGC33393.1"/>
    </source>
</evidence>
<sequence length="75" mass="8519">MHPFNTPAILRQPIDTLGMSREFTVTMEILGFVTLGDLASRRSRDLLALPGFTRELLYEYVDFMEVNGMGKLIDP</sequence>
<organism evidence="1 2">
    <name type="scientific">Parapedobacter defluvii</name>
    <dbReference type="NCBI Taxonomy" id="2045106"/>
    <lineage>
        <taxon>Bacteria</taxon>
        <taxon>Pseudomonadati</taxon>
        <taxon>Bacteroidota</taxon>
        <taxon>Sphingobacteriia</taxon>
        <taxon>Sphingobacteriales</taxon>
        <taxon>Sphingobacteriaceae</taxon>
        <taxon>Parapedobacter</taxon>
    </lineage>
</organism>
<dbReference type="SUPFAM" id="SSF47789">
    <property type="entry name" value="C-terminal domain of RNA polymerase alpha subunit"/>
    <property type="match status" value="1"/>
</dbReference>